<evidence type="ECO:0000259" key="4">
    <source>
        <dbReference type="PROSITE" id="PS01124"/>
    </source>
</evidence>
<dbReference type="Gene3D" id="1.10.10.60">
    <property type="entry name" value="Homeodomain-like"/>
    <property type="match status" value="1"/>
</dbReference>
<sequence length="338" mass="35716">MLSVAILVVPRVIDLDVTIPAYILGKQGGYDVLLCGDADVPGSALRPAAPLAAAAAADIVVVPGYDDPEVPLPAEYLELLRTTAERGARLVGICTGTFALAASGVLDRRDATTHWQYVESLRALYPMVNVLGDQLFVEDGRLLTSAGGGAAIDACLHLVRSDFGAEAAHAAGQGVVAAPVRSGDQRQQLGVPAPPRSDLSPTRGWVLENLGEPITVQQLADRSHLPRRTFIRHFEAETGQSPMRWVTTQRLLSARRLLEATDWPVERIAGATGFGSAANFRAVFRREVGTTPSAYRREAAVGRGARDAGDQVPGRQAATAGQRTSTTLAGMPSAGSPR</sequence>
<name>A0ABP4MY83_9ACTN</name>
<dbReference type="Pfam" id="PF01965">
    <property type="entry name" value="DJ-1_PfpI"/>
    <property type="match status" value="1"/>
</dbReference>
<protein>
    <submittedName>
        <fullName evidence="5">Helix-turn-helix domain-containing protein</fullName>
    </submittedName>
</protein>
<dbReference type="Pfam" id="PF12833">
    <property type="entry name" value="HTH_18"/>
    <property type="match status" value="1"/>
</dbReference>
<dbReference type="InterPro" id="IPR002818">
    <property type="entry name" value="DJ-1/PfpI"/>
</dbReference>
<evidence type="ECO:0000256" key="2">
    <source>
        <dbReference type="ARBA" id="ARBA00023163"/>
    </source>
</evidence>
<dbReference type="InterPro" id="IPR029062">
    <property type="entry name" value="Class_I_gatase-like"/>
</dbReference>
<keyword evidence="2" id="KW-0804">Transcription</keyword>
<keyword evidence="6" id="KW-1185">Reference proteome</keyword>
<dbReference type="SUPFAM" id="SSF52317">
    <property type="entry name" value="Class I glutamine amidotransferase-like"/>
    <property type="match status" value="1"/>
</dbReference>
<accession>A0ABP4MY83</accession>
<organism evidence="5 6">
    <name type="scientific">Kribbella lupini</name>
    <dbReference type="NCBI Taxonomy" id="291602"/>
    <lineage>
        <taxon>Bacteria</taxon>
        <taxon>Bacillati</taxon>
        <taxon>Actinomycetota</taxon>
        <taxon>Actinomycetes</taxon>
        <taxon>Propionibacteriales</taxon>
        <taxon>Kribbellaceae</taxon>
        <taxon>Kribbella</taxon>
    </lineage>
</organism>
<feature type="compositionally biased region" description="Polar residues" evidence="3">
    <location>
        <begin position="319"/>
        <end position="328"/>
    </location>
</feature>
<dbReference type="EMBL" id="BAAANC010000003">
    <property type="protein sequence ID" value="GAA1552171.1"/>
    <property type="molecule type" value="Genomic_DNA"/>
</dbReference>
<dbReference type="PROSITE" id="PS01124">
    <property type="entry name" value="HTH_ARAC_FAMILY_2"/>
    <property type="match status" value="1"/>
</dbReference>
<dbReference type="RefSeq" id="WP_344181213.1">
    <property type="nucleotide sequence ID" value="NZ_BAAANC010000003.1"/>
</dbReference>
<dbReference type="SUPFAM" id="SSF46689">
    <property type="entry name" value="Homeodomain-like"/>
    <property type="match status" value="2"/>
</dbReference>
<evidence type="ECO:0000256" key="1">
    <source>
        <dbReference type="ARBA" id="ARBA00023015"/>
    </source>
</evidence>
<gene>
    <name evidence="5" type="ORF">GCM10009741_65800</name>
</gene>
<evidence type="ECO:0000313" key="6">
    <source>
        <dbReference type="Proteomes" id="UP001500363"/>
    </source>
</evidence>
<dbReference type="InterPro" id="IPR009057">
    <property type="entry name" value="Homeodomain-like_sf"/>
</dbReference>
<dbReference type="PANTHER" id="PTHR43130">
    <property type="entry name" value="ARAC-FAMILY TRANSCRIPTIONAL REGULATOR"/>
    <property type="match status" value="1"/>
</dbReference>
<dbReference type="Gene3D" id="3.40.50.880">
    <property type="match status" value="1"/>
</dbReference>
<dbReference type="Proteomes" id="UP001500363">
    <property type="component" value="Unassembled WGS sequence"/>
</dbReference>
<feature type="region of interest" description="Disordered" evidence="3">
    <location>
        <begin position="301"/>
        <end position="338"/>
    </location>
</feature>
<dbReference type="SMART" id="SM00342">
    <property type="entry name" value="HTH_ARAC"/>
    <property type="match status" value="1"/>
</dbReference>
<dbReference type="InterPro" id="IPR052158">
    <property type="entry name" value="INH-QAR"/>
</dbReference>
<keyword evidence="1" id="KW-0805">Transcription regulation</keyword>
<comment type="caution">
    <text evidence="5">The sequence shown here is derived from an EMBL/GenBank/DDBJ whole genome shotgun (WGS) entry which is preliminary data.</text>
</comment>
<evidence type="ECO:0000313" key="5">
    <source>
        <dbReference type="EMBL" id="GAA1552171.1"/>
    </source>
</evidence>
<dbReference type="InterPro" id="IPR018060">
    <property type="entry name" value="HTH_AraC"/>
</dbReference>
<proteinExistence type="predicted"/>
<reference evidence="6" key="1">
    <citation type="journal article" date="2019" name="Int. J. Syst. Evol. Microbiol.">
        <title>The Global Catalogue of Microorganisms (GCM) 10K type strain sequencing project: providing services to taxonomists for standard genome sequencing and annotation.</title>
        <authorList>
            <consortium name="The Broad Institute Genomics Platform"/>
            <consortium name="The Broad Institute Genome Sequencing Center for Infectious Disease"/>
            <person name="Wu L."/>
            <person name="Ma J."/>
        </authorList>
    </citation>
    <scope>NUCLEOTIDE SEQUENCE [LARGE SCALE GENOMIC DNA]</scope>
    <source>
        <strain evidence="6">JCM 14303</strain>
    </source>
</reference>
<evidence type="ECO:0000256" key="3">
    <source>
        <dbReference type="SAM" id="MobiDB-lite"/>
    </source>
</evidence>
<dbReference type="PANTHER" id="PTHR43130:SF3">
    <property type="entry name" value="HTH-TYPE TRANSCRIPTIONAL REGULATOR RV1931C"/>
    <property type="match status" value="1"/>
</dbReference>
<feature type="domain" description="HTH araC/xylS-type" evidence="4">
    <location>
        <begin position="200"/>
        <end position="298"/>
    </location>
</feature>